<dbReference type="CDD" id="cd00167">
    <property type="entry name" value="SANT"/>
    <property type="match status" value="4"/>
</dbReference>
<keyword evidence="7" id="KW-0808">Transferase</keyword>
<evidence type="ECO:0000256" key="5">
    <source>
        <dbReference type="ARBA" id="ARBA00012017"/>
    </source>
</evidence>
<dbReference type="GO" id="GO:0046872">
    <property type="term" value="F:metal ion binding"/>
    <property type="evidence" value="ECO:0007669"/>
    <property type="project" value="UniProtKB-KW"/>
</dbReference>
<evidence type="ECO:0000256" key="8">
    <source>
        <dbReference type="ARBA" id="ARBA00022723"/>
    </source>
</evidence>
<dbReference type="GO" id="GO:0005634">
    <property type="term" value="C:nucleus"/>
    <property type="evidence" value="ECO:0007669"/>
    <property type="project" value="UniProtKB-SubCell"/>
</dbReference>
<dbReference type="InterPro" id="IPR017930">
    <property type="entry name" value="Myb_dom"/>
</dbReference>
<dbReference type="EC" id="2.7.1.159" evidence="5"/>
<dbReference type="Pfam" id="PF00249">
    <property type="entry name" value="Myb_DNA-binding"/>
    <property type="match status" value="4"/>
</dbReference>
<dbReference type="AlphaFoldDB" id="A0A834ST29"/>
<dbReference type="GO" id="GO:0005524">
    <property type="term" value="F:ATP binding"/>
    <property type="evidence" value="ECO:0007669"/>
    <property type="project" value="UniProtKB-UniRule"/>
</dbReference>
<keyword evidence="13" id="KW-0460">Magnesium</keyword>
<proteinExistence type="inferred from homology"/>
<dbReference type="SMART" id="SM00717">
    <property type="entry name" value="SANT"/>
    <property type="match status" value="4"/>
</dbReference>
<comment type="caution">
    <text evidence="23">The sequence shown here is derived from an EMBL/GenBank/DDBJ whole genome shotgun (WGS) entry which is preliminary data.</text>
</comment>
<dbReference type="GO" id="GO:0052725">
    <property type="term" value="F:inositol-1,3,4-trisphosphate 6-kinase activity"/>
    <property type="evidence" value="ECO:0007669"/>
    <property type="project" value="UniProtKB-ARBA"/>
</dbReference>
<reference evidence="23" key="1">
    <citation type="submission" date="2020-09" db="EMBL/GenBank/DDBJ databases">
        <title>Genome-Enabled Discovery of Anthraquinone Biosynthesis in Senna tora.</title>
        <authorList>
            <person name="Kang S.-H."/>
            <person name="Pandey R.P."/>
            <person name="Lee C.-M."/>
            <person name="Sim J.-S."/>
            <person name="Jeong J.-T."/>
            <person name="Choi B.-S."/>
            <person name="Jung M."/>
            <person name="Ginzburg D."/>
            <person name="Zhao K."/>
            <person name="Won S.Y."/>
            <person name="Oh T.-J."/>
            <person name="Yu Y."/>
            <person name="Kim N.-H."/>
            <person name="Lee O.R."/>
            <person name="Lee T.-H."/>
            <person name="Bashyal P."/>
            <person name="Kim T.-S."/>
            <person name="Lee W.-H."/>
            <person name="Kawkins C."/>
            <person name="Kim C.-K."/>
            <person name="Kim J.S."/>
            <person name="Ahn B.O."/>
            <person name="Rhee S.Y."/>
            <person name="Sohng J.K."/>
        </authorList>
    </citation>
    <scope>NUCLEOTIDE SEQUENCE</scope>
    <source>
        <tissue evidence="23">Leaf</tissue>
    </source>
</reference>
<dbReference type="GO" id="GO:0003677">
    <property type="term" value="F:DNA binding"/>
    <property type="evidence" value="ECO:0007669"/>
    <property type="project" value="UniProtKB-KW"/>
</dbReference>
<evidence type="ECO:0000259" key="20">
    <source>
        <dbReference type="PROSITE" id="PS50090"/>
    </source>
</evidence>
<organism evidence="23 24">
    <name type="scientific">Senna tora</name>
    <dbReference type="NCBI Taxonomy" id="362788"/>
    <lineage>
        <taxon>Eukaryota</taxon>
        <taxon>Viridiplantae</taxon>
        <taxon>Streptophyta</taxon>
        <taxon>Embryophyta</taxon>
        <taxon>Tracheophyta</taxon>
        <taxon>Spermatophyta</taxon>
        <taxon>Magnoliopsida</taxon>
        <taxon>eudicotyledons</taxon>
        <taxon>Gunneridae</taxon>
        <taxon>Pentapetalae</taxon>
        <taxon>rosids</taxon>
        <taxon>fabids</taxon>
        <taxon>Fabales</taxon>
        <taxon>Fabaceae</taxon>
        <taxon>Caesalpinioideae</taxon>
        <taxon>Cassia clade</taxon>
        <taxon>Senna</taxon>
    </lineage>
</organism>
<dbReference type="GO" id="GO:0052726">
    <property type="term" value="F:inositol-1,3,4-trisphosphate 5-kinase activity"/>
    <property type="evidence" value="ECO:0007669"/>
    <property type="project" value="UniProtKB-ARBA"/>
</dbReference>
<feature type="domain" description="Myb-like" evidence="20">
    <location>
        <begin position="335"/>
        <end position="387"/>
    </location>
</feature>
<evidence type="ECO:0000256" key="19">
    <source>
        <dbReference type="SAM" id="MobiDB-lite"/>
    </source>
</evidence>
<dbReference type="PROSITE" id="PS51294">
    <property type="entry name" value="HTH_MYB"/>
    <property type="match status" value="4"/>
</dbReference>
<dbReference type="InterPro" id="IPR040464">
    <property type="entry name" value="InsP(3)kin_ATP-grasp"/>
</dbReference>
<evidence type="ECO:0000256" key="18">
    <source>
        <dbReference type="PROSITE-ProRule" id="PRU00409"/>
    </source>
</evidence>
<dbReference type="Gene3D" id="1.10.10.60">
    <property type="entry name" value="Homeodomain-like"/>
    <property type="match status" value="4"/>
</dbReference>
<keyword evidence="11 23" id="KW-0418">Kinase</keyword>
<name>A0A834ST29_9FABA</name>
<keyword evidence="9" id="KW-0677">Repeat</keyword>
<evidence type="ECO:0000313" key="23">
    <source>
        <dbReference type="EMBL" id="KAF7809484.1"/>
    </source>
</evidence>
<dbReference type="SUPFAM" id="SSF56059">
    <property type="entry name" value="Glutathione synthetase ATP-binding domain-like"/>
    <property type="match status" value="1"/>
</dbReference>
<keyword evidence="10 18" id="KW-0547">Nucleotide-binding</keyword>
<evidence type="ECO:0000256" key="14">
    <source>
        <dbReference type="ARBA" id="ARBA00023125"/>
    </source>
</evidence>
<dbReference type="PROSITE" id="PS50090">
    <property type="entry name" value="MYB_LIKE"/>
    <property type="match status" value="4"/>
</dbReference>
<feature type="domain" description="Myb-like" evidence="20">
    <location>
        <begin position="711"/>
        <end position="761"/>
    </location>
</feature>
<evidence type="ECO:0000256" key="15">
    <source>
        <dbReference type="ARBA" id="ARBA00023242"/>
    </source>
</evidence>
<dbReference type="Proteomes" id="UP000634136">
    <property type="component" value="Unassembled WGS sequence"/>
</dbReference>
<evidence type="ECO:0000256" key="9">
    <source>
        <dbReference type="ARBA" id="ARBA00022737"/>
    </source>
</evidence>
<dbReference type="SUPFAM" id="SSF46689">
    <property type="entry name" value="Homeodomain-like"/>
    <property type="match status" value="2"/>
</dbReference>
<keyword evidence="12 18" id="KW-0067">ATP-binding</keyword>
<dbReference type="Pfam" id="PF05770">
    <property type="entry name" value="Ins134_P3_kin"/>
    <property type="match status" value="1"/>
</dbReference>
<dbReference type="Pfam" id="PF17927">
    <property type="entry name" value="Ins134_P3_kin_N"/>
    <property type="match status" value="1"/>
</dbReference>
<evidence type="ECO:0000256" key="7">
    <source>
        <dbReference type="ARBA" id="ARBA00022679"/>
    </source>
</evidence>
<feature type="domain" description="Myb-like" evidence="20">
    <location>
        <begin position="658"/>
        <end position="710"/>
    </location>
</feature>
<dbReference type="EMBL" id="JAAIUW010000011">
    <property type="protein sequence ID" value="KAF7809484.1"/>
    <property type="molecule type" value="Genomic_DNA"/>
</dbReference>
<dbReference type="PANTHER" id="PTHR47994:SF5">
    <property type="entry name" value="F14D16.11-RELATED"/>
    <property type="match status" value="1"/>
</dbReference>
<feature type="domain" description="ATP-grasp" evidence="21">
    <location>
        <begin position="103"/>
        <end position="313"/>
    </location>
</feature>
<dbReference type="FunFam" id="3.30.470.20:FF:000056">
    <property type="entry name" value="Inositol-tetrakisphosphate 1-kinase"/>
    <property type="match status" value="1"/>
</dbReference>
<evidence type="ECO:0000256" key="3">
    <source>
        <dbReference type="ARBA" id="ARBA00009601"/>
    </source>
</evidence>
<evidence type="ECO:0000256" key="12">
    <source>
        <dbReference type="ARBA" id="ARBA00022840"/>
    </source>
</evidence>
<dbReference type="InterPro" id="IPR001005">
    <property type="entry name" value="SANT/Myb"/>
</dbReference>
<evidence type="ECO:0000256" key="6">
    <source>
        <dbReference type="ARBA" id="ARBA00012072"/>
    </source>
</evidence>
<evidence type="ECO:0000259" key="22">
    <source>
        <dbReference type="PROSITE" id="PS51294"/>
    </source>
</evidence>
<evidence type="ECO:0000256" key="1">
    <source>
        <dbReference type="ARBA" id="ARBA00001946"/>
    </source>
</evidence>
<evidence type="ECO:0000313" key="24">
    <source>
        <dbReference type="Proteomes" id="UP000634136"/>
    </source>
</evidence>
<gene>
    <name evidence="23" type="ORF">G2W53_036227</name>
</gene>
<keyword evidence="24" id="KW-1185">Reference proteome</keyword>
<evidence type="ECO:0000256" key="2">
    <source>
        <dbReference type="ARBA" id="ARBA00004123"/>
    </source>
</evidence>
<dbReference type="InterPro" id="IPR041429">
    <property type="entry name" value="ITPK1_N"/>
</dbReference>
<keyword evidence="8" id="KW-0479">Metal-binding</keyword>
<dbReference type="OrthoDB" id="25308at2759"/>
<comment type="subcellular location">
    <subcellularLocation>
        <location evidence="2">Nucleus</location>
    </subcellularLocation>
</comment>
<comment type="similarity">
    <text evidence="3">Belongs to the ITPK1 family.</text>
</comment>
<feature type="domain" description="HTH myb-type" evidence="22">
    <location>
        <begin position="335"/>
        <end position="387"/>
    </location>
</feature>
<comment type="cofactor">
    <cofactor evidence="1">
        <name>Mg(2+)</name>
        <dbReference type="ChEBI" id="CHEBI:18420"/>
    </cofactor>
</comment>
<dbReference type="GO" id="GO:0047325">
    <property type="term" value="F:inositol-3,4,5,6-tetrakisphosphate 1-kinase activity"/>
    <property type="evidence" value="ECO:0007669"/>
    <property type="project" value="UniProtKB-EC"/>
</dbReference>
<sequence>MAERRFRIGYALAHKKQQSFIRDSLVSLAQSRGIDLVRVDRDRPLVDQAPFDCVLHKLYGDDWKAQLREFQLKYPNAVIVDSPDAIERLHNRISMLQVVSELKVEHQNETFGIPKQIVIYDKETLFDRQAWESLKFPVIAKPLVADGSAKSHKMALVFNHVGLNKLKPPIVLQEFVNHGGVIFKVFVVGKYVKCVKRKSLPDVEDKLEFSEDLLSFSQISNLATNERIDDKYYEMMHLDDTEMPPQSFIADVARGLSQALKLNLFNFDVIRDSRFGNRYLIVDINYFPGYAKMPGYESVLTDFFCDTMYKRQKEQMQQFGVPDWQIMGRPPCCDEIGVKRGPWTPEEDEKLLDYITKHGSGNWKTVPKHAALNRCGKSCRLRWTNYLRPDIKRGKFTQEEEQLIINLHSVLGNKWSKIASHLPGRTDNEIKNLWNTHLRKKLLHMGIDPETHKPRTDIMNLSHLINPLAQYSNTLGLHTHYLAQINFLQNLLQLINGNPFINNNNNPLEAYVNATNNTALQNTQPNFLGGQELLYGSPALFPSSTQSEYSQQDISKSWTDQEDESNATQLVFDFDNSSNMTTSSSPEINQAQNSAIFNQVSTDQSPSSSSIFDALEKFLEDDTINSCWNEYLFVLLHFVVPIKLCINYIMGRPPCCEEIGVKKGPWSPEEDEKLIDYITKHGSGNWKRVPKHAGLNRCGKSCRLRWTNYLRSDIKRGSFTQEEEQLIINLHSVLGNKWSKIATHLPGRTDNEIKNLWNTQIRKKLLQMGLGLQQLDVAHQLAQQMQVLNNVLQLINGNSLSLLPNIQSLINNPLDEFVNATNTNTTLFTNEVPFLGGQEIYGNPNLVLPAQSDDSKSWTESEKQIGAISSSSGSDLCNQTDQVSTHSPNSSSIFHPWEKLLEDDDDTSDSFWKDILEYVLNIF</sequence>
<dbReference type="PROSITE" id="PS50975">
    <property type="entry name" value="ATP_GRASP"/>
    <property type="match status" value="1"/>
</dbReference>
<dbReference type="InterPro" id="IPR015495">
    <property type="entry name" value="Myb_TF_plants"/>
</dbReference>
<feature type="domain" description="HTH myb-type" evidence="22">
    <location>
        <begin position="658"/>
        <end position="714"/>
    </location>
</feature>
<feature type="domain" description="HTH myb-type" evidence="22">
    <location>
        <begin position="715"/>
        <end position="765"/>
    </location>
</feature>
<accession>A0A834ST29</accession>
<evidence type="ECO:0000256" key="11">
    <source>
        <dbReference type="ARBA" id="ARBA00022777"/>
    </source>
</evidence>
<evidence type="ECO:0000256" key="16">
    <source>
        <dbReference type="ARBA" id="ARBA00073906"/>
    </source>
</evidence>
<evidence type="ECO:0000256" key="10">
    <source>
        <dbReference type="ARBA" id="ARBA00022741"/>
    </source>
</evidence>
<comment type="subunit">
    <text evidence="4">Monomer.</text>
</comment>
<evidence type="ECO:0000256" key="4">
    <source>
        <dbReference type="ARBA" id="ARBA00011245"/>
    </source>
</evidence>
<dbReference type="InterPro" id="IPR011761">
    <property type="entry name" value="ATP-grasp"/>
</dbReference>
<evidence type="ECO:0000256" key="17">
    <source>
        <dbReference type="ARBA" id="ARBA00077642"/>
    </source>
</evidence>
<protein>
    <recommendedName>
        <fullName evidence="16">Inositol-tetrakisphosphate 1-kinase 1</fullName>
        <ecNumber evidence="6">2.7.1.134</ecNumber>
        <ecNumber evidence="5">2.7.1.159</ecNumber>
    </recommendedName>
    <alternativeName>
        <fullName evidence="17">Inositol 1,3,4-trisphosphate 5/6-kinase 1</fullName>
    </alternativeName>
</protein>
<dbReference type="Gene3D" id="3.30.470.20">
    <property type="entry name" value="ATP-grasp fold, B domain"/>
    <property type="match status" value="1"/>
</dbReference>
<keyword evidence="14" id="KW-0238">DNA-binding</keyword>
<feature type="domain" description="HTH myb-type" evidence="22">
    <location>
        <begin position="388"/>
        <end position="442"/>
    </location>
</feature>
<evidence type="ECO:0000259" key="21">
    <source>
        <dbReference type="PROSITE" id="PS50975"/>
    </source>
</evidence>
<dbReference type="FunFam" id="1.10.10.60:FF:000349">
    <property type="entry name" value="Transcription factor MYB39"/>
    <property type="match status" value="1"/>
</dbReference>
<dbReference type="FunFam" id="1.10.10.60:FF:000001">
    <property type="entry name" value="MYB-related transcription factor"/>
    <property type="match status" value="2"/>
</dbReference>
<feature type="region of interest" description="Disordered" evidence="19">
    <location>
        <begin position="869"/>
        <end position="891"/>
    </location>
</feature>
<dbReference type="EC" id="2.7.1.134" evidence="6"/>
<dbReference type="PANTHER" id="PTHR47994">
    <property type="entry name" value="F14D16.11-RELATED"/>
    <property type="match status" value="1"/>
</dbReference>
<feature type="domain" description="Myb-like" evidence="20">
    <location>
        <begin position="388"/>
        <end position="438"/>
    </location>
</feature>
<keyword evidence="15" id="KW-0539">Nucleus</keyword>
<evidence type="ECO:0000256" key="13">
    <source>
        <dbReference type="ARBA" id="ARBA00022842"/>
    </source>
</evidence>
<dbReference type="InterPro" id="IPR009057">
    <property type="entry name" value="Homeodomain-like_sf"/>
</dbReference>